<dbReference type="SUPFAM" id="SSF52777">
    <property type="entry name" value="CoA-dependent acyltransferases"/>
    <property type="match status" value="1"/>
</dbReference>
<dbReference type="Proteomes" id="UP000193944">
    <property type="component" value="Unassembled WGS sequence"/>
</dbReference>
<dbReference type="Gene3D" id="3.30.559.30">
    <property type="entry name" value="Nonribosomal peptide synthetase, condensation domain"/>
    <property type="match status" value="1"/>
</dbReference>
<dbReference type="EMBL" id="MCFG01000119">
    <property type="protein sequence ID" value="ORX81431.1"/>
    <property type="molecule type" value="Genomic_DNA"/>
</dbReference>
<proteinExistence type="predicted"/>
<keyword evidence="2" id="KW-1185">Reference proteome</keyword>
<dbReference type="InterPro" id="IPR023213">
    <property type="entry name" value="CAT-like_dom_sf"/>
</dbReference>
<accession>A0A1Y1X6L8</accession>
<evidence type="ECO:0008006" key="3">
    <source>
        <dbReference type="Google" id="ProtNLM"/>
    </source>
</evidence>
<reference evidence="1 2" key="1">
    <citation type="submission" date="2016-08" db="EMBL/GenBank/DDBJ databases">
        <title>A Parts List for Fungal Cellulosomes Revealed by Comparative Genomics.</title>
        <authorList>
            <consortium name="DOE Joint Genome Institute"/>
            <person name="Haitjema C.H."/>
            <person name="Gilmore S.P."/>
            <person name="Henske J.K."/>
            <person name="Solomon K.V."/>
            <person name="De Groot R."/>
            <person name="Kuo A."/>
            <person name="Mondo S.J."/>
            <person name="Salamov A.A."/>
            <person name="Labutti K."/>
            <person name="Zhao Z."/>
            <person name="Chiniquy J."/>
            <person name="Barry K."/>
            <person name="Brewer H.M."/>
            <person name="Purvine S.O."/>
            <person name="Wright A.T."/>
            <person name="Boxma B."/>
            <person name="Van Alen T."/>
            <person name="Hackstein J.H."/>
            <person name="Baker S.E."/>
            <person name="Grigoriev I.V."/>
            <person name="O'Malley M.A."/>
        </authorList>
    </citation>
    <scope>NUCLEOTIDE SEQUENCE [LARGE SCALE GENOMIC DNA]</scope>
    <source>
        <strain evidence="1 2">S4</strain>
    </source>
</reference>
<protein>
    <recommendedName>
        <fullName evidence="3">Condensation domain-containing protein</fullName>
    </recommendedName>
</protein>
<evidence type="ECO:0000313" key="1">
    <source>
        <dbReference type="EMBL" id="ORX81431.1"/>
    </source>
</evidence>
<sequence length="377" mass="44159">MESNNKQKIFKYEASDVQQNIHLENKNSNIAIRYIIKLNEWKFQEYPIEDFVVVEENKNDNEETENELLMKYYHKDLDHENGPQVRFVIIQSFDHDSLCITITHMICDGTDFKKFLYMFCDLYTNPEHFNDYPEVKDRSYMEFFKNLSFKKKWDILTSNMITPAENIHLDLKGDPNRPFYEKRSLTQEDYFKLKEYSKAKGVTLNDLFFTAMMRTLYNILNKIVSIHCDIKLRRFLKDNKPENITNMISALDCSIGDEIGKQKDDISCSKGFLLIEIAKKILPYRVVKLILKTFMPYCSFDISNVGIIDKSKVLFKNVQPTSVILSGSTHNVPAFCLLTSTFDNIITFCINLYGTPEDQKLINNALDNFIKELTSII</sequence>
<evidence type="ECO:0000313" key="2">
    <source>
        <dbReference type="Proteomes" id="UP000193944"/>
    </source>
</evidence>
<gene>
    <name evidence="1" type="ORF">BCR32DRAFT_293285</name>
</gene>
<reference evidence="1 2" key="2">
    <citation type="submission" date="2016-08" db="EMBL/GenBank/DDBJ databases">
        <title>Pervasive Adenine N6-methylation of Active Genes in Fungi.</title>
        <authorList>
            <consortium name="DOE Joint Genome Institute"/>
            <person name="Mondo S.J."/>
            <person name="Dannebaum R.O."/>
            <person name="Kuo R.C."/>
            <person name="Labutti K."/>
            <person name="Haridas S."/>
            <person name="Kuo A."/>
            <person name="Salamov A."/>
            <person name="Ahrendt S.R."/>
            <person name="Lipzen A."/>
            <person name="Sullivan W."/>
            <person name="Andreopoulos W.B."/>
            <person name="Clum A."/>
            <person name="Lindquist E."/>
            <person name="Daum C."/>
            <person name="Ramamoorthy G.K."/>
            <person name="Gryganskyi A."/>
            <person name="Culley D."/>
            <person name="Magnuson J.K."/>
            <person name="James T.Y."/>
            <person name="O'Malley M.A."/>
            <person name="Stajich J.E."/>
            <person name="Spatafora J.W."/>
            <person name="Visel A."/>
            <person name="Grigoriev I.V."/>
        </authorList>
    </citation>
    <scope>NUCLEOTIDE SEQUENCE [LARGE SCALE GENOMIC DNA]</scope>
    <source>
        <strain evidence="1 2">S4</strain>
    </source>
</reference>
<name>A0A1Y1X6L8_9FUNG</name>
<dbReference type="AlphaFoldDB" id="A0A1Y1X6L8"/>
<organism evidence="1 2">
    <name type="scientific">Anaeromyces robustus</name>
    <dbReference type="NCBI Taxonomy" id="1754192"/>
    <lineage>
        <taxon>Eukaryota</taxon>
        <taxon>Fungi</taxon>
        <taxon>Fungi incertae sedis</taxon>
        <taxon>Chytridiomycota</taxon>
        <taxon>Chytridiomycota incertae sedis</taxon>
        <taxon>Neocallimastigomycetes</taxon>
        <taxon>Neocallimastigales</taxon>
        <taxon>Neocallimastigaceae</taxon>
        <taxon>Anaeromyces</taxon>
    </lineage>
</organism>
<dbReference type="Gene3D" id="3.30.559.10">
    <property type="entry name" value="Chloramphenicol acetyltransferase-like domain"/>
    <property type="match status" value="1"/>
</dbReference>
<comment type="caution">
    <text evidence="1">The sequence shown here is derived from an EMBL/GenBank/DDBJ whole genome shotgun (WGS) entry which is preliminary data.</text>
</comment>